<organism evidence="1 2">
    <name type="scientific">Methanothermobacter thermautotrophicus (strain ATCC 29096 / DSM 1053 / JCM 10044 / NBRC 100330 / Delta H)</name>
    <name type="common">Methanobacterium thermoautotrophicum</name>
    <dbReference type="NCBI Taxonomy" id="187420"/>
    <lineage>
        <taxon>Archaea</taxon>
        <taxon>Methanobacteriati</taxon>
        <taxon>Methanobacteriota</taxon>
        <taxon>Methanomada group</taxon>
        <taxon>Methanobacteria</taxon>
        <taxon>Methanobacteriales</taxon>
        <taxon>Methanobacteriaceae</taxon>
        <taxon>Methanothermobacter</taxon>
    </lineage>
</organism>
<dbReference type="GeneID" id="1470881"/>
<dbReference type="STRING" id="187420.MTH_1796"/>
<dbReference type="InParanoid" id="O27824"/>
<evidence type="ECO:0000313" key="1">
    <source>
        <dbReference type="EMBL" id="AAB86262.1"/>
    </source>
</evidence>
<dbReference type="SUPFAM" id="SSF102198">
    <property type="entry name" value="Putative cyclase"/>
    <property type="match status" value="1"/>
</dbReference>
<protein>
    <submittedName>
        <fullName evidence="1">Conserved protein</fullName>
    </submittedName>
</protein>
<dbReference type="HOGENOM" id="CLU_030671_3_4_2"/>
<dbReference type="RefSeq" id="WP_010877398.1">
    <property type="nucleotide sequence ID" value="NC_000916.1"/>
</dbReference>
<dbReference type="PaxDb" id="187420-MTH_1796"/>
<evidence type="ECO:0000313" key="2">
    <source>
        <dbReference type="Proteomes" id="UP000005223"/>
    </source>
</evidence>
<sequence length="184" mass="20581">MYELLSYHLEDRSPVHPSLEDVSITINTTVGNDGYETHTIRTSNHAGTHIDAPAHFIEGGRRISDYSIDDLIFNEVSIVEVDAGPGVPIGKDDIDVVDCELLIIKTGFGSRRGEDVYLRDNPWIDPELIDHIRRNFKGIRALGIDCISISTSSRPSEGRMAHLKRLHGEARVRRPPPSHRGHET</sequence>
<reference evidence="1 2" key="1">
    <citation type="journal article" date="1997" name="J. Bacteriol.">
        <title>Complete genome sequence of Methanobacterium thermoautotrophicum deltaH: functional analysis and comparative genomics.</title>
        <authorList>
            <person name="Smith D.R."/>
            <person name="Doucette-Stamm L.A."/>
            <person name="Deloughery C."/>
            <person name="Lee H.-M."/>
            <person name="Dubois J."/>
            <person name="Aldredge T."/>
            <person name="Bashirzadeh R."/>
            <person name="Blakely D."/>
            <person name="Cook R."/>
            <person name="Gilbert K."/>
            <person name="Harrison D."/>
            <person name="Hoang L."/>
            <person name="Keagle P."/>
            <person name="Lumm W."/>
            <person name="Pothier B."/>
            <person name="Qiu D."/>
            <person name="Spadafora R."/>
            <person name="Vicare R."/>
            <person name="Wang Y."/>
            <person name="Wierzbowski J."/>
            <person name="Gibson R."/>
            <person name="Jiwani N."/>
            <person name="Caruso A."/>
            <person name="Bush D."/>
            <person name="Safer H."/>
            <person name="Patwell D."/>
            <person name="Prabhakar S."/>
            <person name="McDougall S."/>
            <person name="Shimer G."/>
            <person name="Goyal A."/>
            <person name="Pietrovski S."/>
            <person name="Church G.M."/>
            <person name="Daniels C.J."/>
            <person name="Mao J.-i."/>
            <person name="Rice P."/>
            <person name="Nolling J."/>
            <person name="Reeve J.N."/>
        </authorList>
    </citation>
    <scope>NUCLEOTIDE SEQUENCE [LARGE SCALE GENOMIC DNA]</scope>
    <source>
        <strain evidence="2">ATCC 29096 / DSM 1053 / JCM 10044 / NBRC 100330 / Delta H</strain>
    </source>
</reference>
<dbReference type="EnsemblBacteria" id="AAB86262">
    <property type="protein sequence ID" value="AAB86262"/>
    <property type="gene ID" value="MTH_1796"/>
</dbReference>
<proteinExistence type="predicted"/>
<accession>O27824</accession>
<dbReference type="Proteomes" id="UP000005223">
    <property type="component" value="Chromosome"/>
</dbReference>
<dbReference type="Pfam" id="PF04199">
    <property type="entry name" value="Cyclase"/>
    <property type="match status" value="1"/>
</dbReference>
<gene>
    <name evidence="1" type="ordered locus">MTH_1796</name>
</gene>
<name>O27824_METTH</name>
<dbReference type="GO" id="GO:0004061">
    <property type="term" value="F:arylformamidase activity"/>
    <property type="evidence" value="ECO:0007669"/>
    <property type="project" value="InterPro"/>
</dbReference>
<dbReference type="KEGG" id="mth:MTH_1796"/>
<dbReference type="AlphaFoldDB" id="O27824"/>
<dbReference type="PIR" id="H69106">
    <property type="entry name" value="H69106"/>
</dbReference>
<dbReference type="GO" id="GO:0019441">
    <property type="term" value="P:L-tryptophan catabolic process to kynurenine"/>
    <property type="evidence" value="ECO:0007669"/>
    <property type="project" value="InterPro"/>
</dbReference>
<dbReference type="InterPro" id="IPR007325">
    <property type="entry name" value="KFase/CYL"/>
</dbReference>
<dbReference type="Gene3D" id="3.50.30.50">
    <property type="entry name" value="Putative cyclase"/>
    <property type="match status" value="1"/>
</dbReference>
<keyword evidence="2" id="KW-1185">Reference proteome</keyword>
<dbReference type="EMBL" id="AE000666">
    <property type="protein sequence ID" value="AAB86262.1"/>
    <property type="molecule type" value="Genomic_DNA"/>
</dbReference>
<dbReference type="InterPro" id="IPR037175">
    <property type="entry name" value="KFase_sf"/>
</dbReference>